<dbReference type="Proteomes" id="UP000554482">
    <property type="component" value="Unassembled WGS sequence"/>
</dbReference>
<feature type="region of interest" description="Disordered" evidence="1">
    <location>
        <begin position="53"/>
        <end position="99"/>
    </location>
</feature>
<dbReference type="GO" id="GO:0003676">
    <property type="term" value="F:nucleic acid binding"/>
    <property type="evidence" value="ECO:0007669"/>
    <property type="project" value="InterPro"/>
</dbReference>
<evidence type="ECO:0000256" key="1">
    <source>
        <dbReference type="SAM" id="MobiDB-lite"/>
    </source>
</evidence>
<gene>
    <name evidence="2" type="ORF">FRX31_010816</name>
</gene>
<name>A0A7J6WQF5_THATH</name>
<reference evidence="2 3" key="1">
    <citation type="submission" date="2020-06" db="EMBL/GenBank/DDBJ databases">
        <title>Transcriptomic and genomic resources for Thalictrum thalictroides and T. hernandezii: Facilitating candidate gene discovery in an emerging model plant lineage.</title>
        <authorList>
            <person name="Arias T."/>
            <person name="Riano-Pachon D.M."/>
            <person name="Di Stilio V.S."/>
        </authorList>
    </citation>
    <scope>NUCLEOTIDE SEQUENCE [LARGE SCALE GENOMIC DNA]</scope>
    <source>
        <strain evidence="3">cv. WT478/WT964</strain>
        <tissue evidence="2">Leaves</tissue>
    </source>
</reference>
<dbReference type="AlphaFoldDB" id="A0A7J6WQF5"/>
<dbReference type="InterPro" id="IPR036875">
    <property type="entry name" value="Znf_CCHC_sf"/>
</dbReference>
<feature type="compositionally biased region" description="Polar residues" evidence="1">
    <location>
        <begin position="59"/>
        <end position="75"/>
    </location>
</feature>
<evidence type="ECO:0000313" key="2">
    <source>
        <dbReference type="EMBL" id="KAF5199601.1"/>
    </source>
</evidence>
<dbReference type="GO" id="GO:0008270">
    <property type="term" value="F:zinc ion binding"/>
    <property type="evidence" value="ECO:0007669"/>
    <property type="project" value="InterPro"/>
</dbReference>
<comment type="caution">
    <text evidence="2">The sequence shown here is derived from an EMBL/GenBank/DDBJ whole genome shotgun (WGS) entry which is preliminary data.</text>
</comment>
<proteinExistence type="predicted"/>
<evidence type="ECO:0000313" key="3">
    <source>
        <dbReference type="Proteomes" id="UP000554482"/>
    </source>
</evidence>
<keyword evidence="3" id="KW-1185">Reference proteome</keyword>
<organism evidence="2 3">
    <name type="scientific">Thalictrum thalictroides</name>
    <name type="common">Rue-anemone</name>
    <name type="synonym">Anemone thalictroides</name>
    <dbReference type="NCBI Taxonomy" id="46969"/>
    <lineage>
        <taxon>Eukaryota</taxon>
        <taxon>Viridiplantae</taxon>
        <taxon>Streptophyta</taxon>
        <taxon>Embryophyta</taxon>
        <taxon>Tracheophyta</taxon>
        <taxon>Spermatophyta</taxon>
        <taxon>Magnoliopsida</taxon>
        <taxon>Ranunculales</taxon>
        <taxon>Ranunculaceae</taxon>
        <taxon>Thalictroideae</taxon>
        <taxon>Thalictrum</taxon>
    </lineage>
</organism>
<protein>
    <recommendedName>
        <fullName evidence="4">Zinc knuckle (CCHC-type) family protein</fullName>
    </recommendedName>
</protein>
<sequence length="99" mass="11147">MKTKQGKELEVSFEYAWRPLICTKCKEFGHNEWGCPKNIRSETTNTNVNARGWTHPMNKGTNQFQATNNGISSKPLTMDDQARTTGEKGRGKQKEATIG</sequence>
<dbReference type="OrthoDB" id="851886at2759"/>
<accession>A0A7J6WQF5</accession>
<dbReference type="EMBL" id="JABWDY010011723">
    <property type="protein sequence ID" value="KAF5199601.1"/>
    <property type="molecule type" value="Genomic_DNA"/>
</dbReference>
<dbReference type="SUPFAM" id="SSF57756">
    <property type="entry name" value="Retrovirus zinc finger-like domains"/>
    <property type="match status" value="1"/>
</dbReference>
<evidence type="ECO:0008006" key="4">
    <source>
        <dbReference type="Google" id="ProtNLM"/>
    </source>
</evidence>
<feature type="compositionally biased region" description="Basic and acidic residues" evidence="1">
    <location>
        <begin position="80"/>
        <end position="99"/>
    </location>
</feature>